<dbReference type="KEGG" id="dqu:106749358"/>
<dbReference type="PANTHER" id="PTHR21137">
    <property type="entry name" value="ODORANT RECEPTOR"/>
    <property type="match status" value="1"/>
</dbReference>
<evidence type="ECO:0000256" key="8">
    <source>
        <dbReference type="ARBA" id="ARBA00023170"/>
    </source>
</evidence>
<feature type="transmembrane region" description="Helical" evidence="10">
    <location>
        <begin position="463"/>
        <end position="494"/>
    </location>
</feature>
<evidence type="ECO:0000256" key="10">
    <source>
        <dbReference type="SAM" id="Phobius"/>
    </source>
</evidence>
<keyword evidence="8" id="KW-0675">Receptor</keyword>
<comment type="subcellular location">
    <subcellularLocation>
        <location evidence="1">Cell membrane</location>
        <topology evidence="1">Multi-pass membrane protein</topology>
    </subcellularLocation>
</comment>
<keyword evidence="11" id="KW-1185">Reference proteome</keyword>
<keyword evidence="6 10" id="KW-1133">Transmembrane helix</keyword>
<keyword evidence="2" id="KW-1003">Cell membrane</keyword>
<feature type="transmembrane region" description="Helical" evidence="10">
    <location>
        <begin position="128"/>
        <end position="152"/>
    </location>
</feature>
<evidence type="ECO:0000313" key="11">
    <source>
        <dbReference type="Proteomes" id="UP000515204"/>
    </source>
</evidence>
<evidence type="ECO:0000256" key="4">
    <source>
        <dbReference type="ARBA" id="ARBA00022692"/>
    </source>
</evidence>
<proteinExistence type="predicted"/>
<evidence type="ECO:0000256" key="9">
    <source>
        <dbReference type="ARBA" id="ARBA00023224"/>
    </source>
</evidence>
<dbReference type="GeneID" id="106749358"/>
<feature type="transmembrane region" description="Helical" evidence="10">
    <location>
        <begin position="406"/>
        <end position="424"/>
    </location>
</feature>
<evidence type="ECO:0000256" key="5">
    <source>
        <dbReference type="ARBA" id="ARBA00022725"/>
    </source>
</evidence>
<dbReference type="Proteomes" id="UP000515204">
    <property type="component" value="Unplaced"/>
</dbReference>
<dbReference type="AlphaFoldDB" id="A0A6P3Y252"/>
<evidence type="ECO:0000256" key="2">
    <source>
        <dbReference type="ARBA" id="ARBA00022475"/>
    </source>
</evidence>
<keyword evidence="3" id="KW-0716">Sensory transduction</keyword>
<feature type="transmembrane region" description="Helical" evidence="10">
    <location>
        <begin position="546"/>
        <end position="566"/>
    </location>
</feature>
<protein>
    <submittedName>
        <fullName evidence="12">Uncharacterized protein LOC106749358</fullName>
    </submittedName>
</protein>
<evidence type="ECO:0000256" key="7">
    <source>
        <dbReference type="ARBA" id="ARBA00023136"/>
    </source>
</evidence>
<evidence type="ECO:0000313" key="12">
    <source>
        <dbReference type="RefSeq" id="XP_014484214.1"/>
    </source>
</evidence>
<dbReference type="InterPro" id="IPR004117">
    <property type="entry name" value="7tm6_olfct_rcpt"/>
</dbReference>
<dbReference type="RefSeq" id="XP_014484214.1">
    <property type="nucleotide sequence ID" value="XM_014628728.1"/>
</dbReference>
<dbReference type="PROSITE" id="PS51257">
    <property type="entry name" value="PROKAR_LIPOPROTEIN"/>
    <property type="match status" value="1"/>
</dbReference>
<dbReference type="GO" id="GO:0004984">
    <property type="term" value="F:olfactory receptor activity"/>
    <property type="evidence" value="ECO:0007669"/>
    <property type="project" value="InterPro"/>
</dbReference>
<keyword evidence="5" id="KW-0552">Olfaction</keyword>
<dbReference type="GO" id="GO:0005549">
    <property type="term" value="F:odorant binding"/>
    <property type="evidence" value="ECO:0007669"/>
    <property type="project" value="InterPro"/>
</dbReference>
<name>A0A6P3Y252_DINQU</name>
<evidence type="ECO:0000256" key="6">
    <source>
        <dbReference type="ARBA" id="ARBA00022989"/>
    </source>
</evidence>
<gene>
    <name evidence="12" type="primary">LOC106749358</name>
</gene>
<sequence>MIVDTRRSPINEIFFLIHLLSGIITHIITVSACSLVALFAMHACGQLQVLMSWMNYLVDGREDINDTVDERLANIIQLHVRILNFISQTEELLHEISLVEVVGCTMNICFLGYYCMMEWDFNQPISGLTYLMLLISFTFNIFIFCYIGEVLAEQTMKVRESSYMIDWYRLPAKKSLAIILIICMSNASTRLTAGNIIDLSISSFGDVIKSAIAYLNMLRTFTIYLPRSGNCKESHGAAATFGFLLGSFRTSPSVAGELSRASRMRGSSMSRRSSADHDYKKDVQLSIQLNRWILKPLGVWPRSAGLSWIERFIHMLVNVICTGLIGFLFVPCVIFGALEVEDTYNKLKLSGPLSFGVMAIVKYSSLIYREADIRRGIEYIENDWMNTQHYGDRSVMIRNAKFGRRLVMICAFFMYGGAAFYYLAMPFSSGKITEPDGNLTYRPLVWPVARAIVDVRHSPVSHIFFWLQCVSGFVAHSITTGACSLAAVFAMHAYGRMELLMRWIEHLVDGREDFCGNVDDRLAMIVQQHVRILRFISLTDRMLREISVVEIVGCTLNMCFLGYYTITLEWGSVEIAAYVTYITLLLSFTFNIFIFCYIGELIIEQCKKIGEVSYMIDWYRLPGRKGLVLVLMIAMSNSSTKLTAGNFFELSLSTFGDVVRTSVAYLNMLRTLTS</sequence>
<dbReference type="Pfam" id="PF02949">
    <property type="entry name" value="7tm_6"/>
    <property type="match status" value="2"/>
</dbReference>
<feature type="transmembrane region" description="Helical" evidence="10">
    <location>
        <begin position="13"/>
        <end position="41"/>
    </location>
</feature>
<dbReference type="PANTHER" id="PTHR21137:SF35">
    <property type="entry name" value="ODORANT RECEPTOR 19A-RELATED"/>
    <property type="match status" value="1"/>
</dbReference>
<keyword evidence="7 10" id="KW-0472">Membrane</keyword>
<dbReference type="OrthoDB" id="7539170at2759"/>
<evidence type="ECO:0000256" key="1">
    <source>
        <dbReference type="ARBA" id="ARBA00004651"/>
    </source>
</evidence>
<dbReference type="GO" id="GO:0007165">
    <property type="term" value="P:signal transduction"/>
    <property type="evidence" value="ECO:0007669"/>
    <property type="project" value="UniProtKB-KW"/>
</dbReference>
<feature type="transmembrane region" description="Helical" evidence="10">
    <location>
        <begin position="312"/>
        <end position="337"/>
    </location>
</feature>
<evidence type="ECO:0000256" key="3">
    <source>
        <dbReference type="ARBA" id="ARBA00022606"/>
    </source>
</evidence>
<keyword evidence="4 10" id="KW-0812">Transmembrane</keyword>
<feature type="transmembrane region" description="Helical" evidence="10">
    <location>
        <begin position="349"/>
        <end position="368"/>
    </location>
</feature>
<organism evidence="11 12">
    <name type="scientific">Dinoponera quadriceps</name>
    <name type="common">South American ant</name>
    <dbReference type="NCBI Taxonomy" id="609295"/>
    <lineage>
        <taxon>Eukaryota</taxon>
        <taxon>Metazoa</taxon>
        <taxon>Ecdysozoa</taxon>
        <taxon>Arthropoda</taxon>
        <taxon>Hexapoda</taxon>
        <taxon>Insecta</taxon>
        <taxon>Pterygota</taxon>
        <taxon>Neoptera</taxon>
        <taxon>Endopterygota</taxon>
        <taxon>Hymenoptera</taxon>
        <taxon>Apocrita</taxon>
        <taxon>Aculeata</taxon>
        <taxon>Formicoidea</taxon>
        <taxon>Formicidae</taxon>
        <taxon>Ponerinae</taxon>
        <taxon>Ponerini</taxon>
        <taxon>Dinoponera</taxon>
    </lineage>
</organism>
<accession>A0A6P3Y252</accession>
<dbReference type="GO" id="GO:0005886">
    <property type="term" value="C:plasma membrane"/>
    <property type="evidence" value="ECO:0007669"/>
    <property type="project" value="UniProtKB-SubCell"/>
</dbReference>
<feature type="transmembrane region" description="Helical" evidence="10">
    <location>
        <begin position="578"/>
        <end position="598"/>
    </location>
</feature>
<keyword evidence="9" id="KW-0807">Transducer</keyword>
<reference evidence="12" key="1">
    <citation type="submission" date="2025-08" db="UniProtKB">
        <authorList>
            <consortium name="RefSeq"/>
        </authorList>
    </citation>
    <scope>IDENTIFICATION</scope>
</reference>